<evidence type="ECO:0000313" key="2">
    <source>
        <dbReference type="EMBL" id="PCE66577.1"/>
    </source>
</evidence>
<name>A0A2A4GDA5_9FLAO</name>
<dbReference type="AlphaFoldDB" id="A0A2A4GDA5"/>
<feature type="transmembrane region" description="Helical" evidence="1">
    <location>
        <begin position="6"/>
        <end position="23"/>
    </location>
</feature>
<keyword evidence="1" id="KW-0472">Membrane</keyword>
<organism evidence="2 3">
    <name type="scientific">Sediminicola luteus</name>
    <dbReference type="NCBI Taxonomy" id="319238"/>
    <lineage>
        <taxon>Bacteria</taxon>
        <taxon>Pseudomonadati</taxon>
        <taxon>Bacteroidota</taxon>
        <taxon>Flavobacteriia</taxon>
        <taxon>Flavobacteriales</taxon>
        <taxon>Flavobacteriaceae</taxon>
        <taxon>Sediminicola</taxon>
    </lineage>
</organism>
<gene>
    <name evidence="2" type="ORF">B7P33_04575</name>
</gene>
<comment type="caution">
    <text evidence="2">The sequence shown here is derived from an EMBL/GenBank/DDBJ whole genome shotgun (WGS) entry which is preliminary data.</text>
</comment>
<dbReference type="OrthoDB" id="957977at2"/>
<dbReference type="EMBL" id="NBWU01000001">
    <property type="protein sequence ID" value="PCE66577.1"/>
    <property type="molecule type" value="Genomic_DNA"/>
</dbReference>
<evidence type="ECO:0000256" key="1">
    <source>
        <dbReference type="SAM" id="Phobius"/>
    </source>
</evidence>
<accession>A0A2A4GDA5</accession>
<sequence>MMHFTHFITEIFLLLFLLITYLQSGMDKILDWKGNVGWLKEHFAKTPFKNSVPLLLSIILITEMIAGALCAIGIFQMGFSGSTTIAFYAAVLSCIILLMLLFGQRMAKDYEGAKTIAVYFIPSVFLLYLLNT</sequence>
<feature type="transmembrane region" description="Helical" evidence="1">
    <location>
        <begin position="115"/>
        <end position="131"/>
    </location>
</feature>
<reference evidence="2 3" key="1">
    <citation type="submission" date="2017-04" db="EMBL/GenBank/DDBJ databases">
        <title>A new member of the family Flavobacteriaceae isolated from ascidians.</title>
        <authorList>
            <person name="Chen L."/>
        </authorList>
    </citation>
    <scope>NUCLEOTIDE SEQUENCE [LARGE SCALE GENOMIC DNA]</scope>
    <source>
        <strain evidence="2 3">HQA918</strain>
    </source>
</reference>
<keyword evidence="1" id="KW-0812">Transmembrane</keyword>
<protein>
    <submittedName>
        <fullName evidence="2">DoxX family protein</fullName>
    </submittedName>
</protein>
<proteinExistence type="predicted"/>
<keyword evidence="1" id="KW-1133">Transmembrane helix</keyword>
<evidence type="ECO:0000313" key="3">
    <source>
        <dbReference type="Proteomes" id="UP000219559"/>
    </source>
</evidence>
<dbReference type="RefSeq" id="WP_097442098.1">
    <property type="nucleotide sequence ID" value="NZ_NBWU01000001.1"/>
</dbReference>
<feature type="transmembrane region" description="Helical" evidence="1">
    <location>
        <begin position="85"/>
        <end position="103"/>
    </location>
</feature>
<dbReference type="Proteomes" id="UP000219559">
    <property type="component" value="Unassembled WGS sequence"/>
</dbReference>
<keyword evidence="3" id="KW-1185">Reference proteome</keyword>
<feature type="transmembrane region" description="Helical" evidence="1">
    <location>
        <begin position="54"/>
        <end position="79"/>
    </location>
</feature>